<sequence length="559" mass="62322">MEQETSEIAEAKAIPNVKIEQINTNGEASVNRTTARLVTTDANGENTVVSMPVTVPVNSLLGGAAFSVLTSDQIQHFKPMICVDNNGFLSSNNINVVGDITNAGDLKATHIVIQQQQQQQPNDNSSTQDNNLSGSHDGGGSNQMVLTQTGGGNQTGSHQNLNWQNADPMQMDVLPVRCKTTTAELYKSRLGSGGRGRCIRHKDNWYTPSEFENLCGRGSSKDWKRSIRYGGRSLQALIDDGVLTPHATSCTCSACCDDDSTASGPVRLFTPYKRRRRNQDSQQQQQQQTQQQQTQQQHQATQQIQITNSVQQQQPTQHHQHTQQIQIHQTTIQSPSDPKKKKIITTKQQQVHQHNQQQQQQQQIQQQEFTTANTTTQQTNHTATTAIIQTIDGHHVDLNNLATKDDAWQTITDGLDTSSEYVDQTVQLMAEANVPLDRLKSLCSQMIKITNEVKRYLAESKEIHARQIERLQRERDAAILAATQLDDPNSIANQPGAEIPNKRCANCNREALAECSLCRRTPYCSTFCQRKDWITHQNECARSAPEPTQQIMLIVNDDA</sequence>
<keyword evidence="4" id="KW-0862">Zinc</keyword>
<dbReference type="PANTHER" id="PTHR10237:SF1">
    <property type="entry name" value="DEFORMED EPIDERMAL AUTOREGULATORY FACTOR 1 HOMOLOG"/>
    <property type="match status" value="1"/>
</dbReference>
<keyword evidence="7" id="KW-0804">Transcription</keyword>
<keyword evidence="2" id="KW-0479">Metal-binding</keyword>
<evidence type="ECO:0000256" key="2">
    <source>
        <dbReference type="ARBA" id="ARBA00022723"/>
    </source>
</evidence>
<evidence type="ECO:0000256" key="10">
    <source>
        <dbReference type="SAM" id="MobiDB-lite"/>
    </source>
</evidence>
<feature type="compositionally biased region" description="Low complexity" evidence="10">
    <location>
        <begin position="282"/>
        <end position="296"/>
    </location>
</feature>
<dbReference type="OMA" id="KDHQHSC"/>
<dbReference type="PANTHER" id="PTHR10237">
    <property type="entry name" value="DEFORMED EPIDERMAL AUTOREGULATORY FACTOR 1 HOMOLOG SUPPRESSIN"/>
    <property type="match status" value="1"/>
</dbReference>
<dbReference type="Pfam" id="PF01342">
    <property type="entry name" value="SAND"/>
    <property type="match status" value="1"/>
</dbReference>
<evidence type="ECO:0000256" key="9">
    <source>
        <dbReference type="PROSITE-ProRule" id="PRU00134"/>
    </source>
</evidence>
<dbReference type="InterPro" id="IPR000770">
    <property type="entry name" value="SAND_dom"/>
</dbReference>
<accession>A0A336MFL6</accession>
<evidence type="ECO:0000256" key="8">
    <source>
        <dbReference type="ARBA" id="ARBA00023242"/>
    </source>
</evidence>
<keyword evidence="8" id="KW-0539">Nucleus</keyword>
<dbReference type="GO" id="GO:0000981">
    <property type="term" value="F:DNA-binding transcription factor activity, RNA polymerase II-specific"/>
    <property type="evidence" value="ECO:0007669"/>
    <property type="project" value="TreeGrafter"/>
</dbReference>
<feature type="region of interest" description="Disordered" evidence="10">
    <location>
        <begin position="308"/>
        <end position="365"/>
    </location>
</feature>
<dbReference type="InterPro" id="IPR010919">
    <property type="entry name" value="SAND-like_dom_sf"/>
</dbReference>
<dbReference type="SUPFAM" id="SSF144232">
    <property type="entry name" value="HIT/MYND zinc finger-like"/>
    <property type="match status" value="1"/>
</dbReference>
<dbReference type="Gene3D" id="3.10.390.10">
    <property type="entry name" value="SAND domain-like"/>
    <property type="match status" value="1"/>
</dbReference>
<feature type="region of interest" description="Disordered" evidence="10">
    <location>
        <begin position="114"/>
        <end position="162"/>
    </location>
</feature>
<evidence type="ECO:0000259" key="12">
    <source>
        <dbReference type="PROSITE" id="PS50865"/>
    </source>
</evidence>
<feature type="compositionally biased region" description="Low complexity" evidence="10">
    <location>
        <begin position="308"/>
        <end position="333"/>
    </location>
</feature>
<proteinExistence type="predicted"/>
<dbReference type="PROSITE" id="PS50865">
    <property type="entry name" value="ZF_MYND_2"/>
    <property type="match status" value="1"/>
</dbReference>
<dbReference type="SMART" id="SM00258">
    <property type="entry name" value="SAND"/>
    <property type="match status" value="1"/>
</dbReference>
<dbReference type="FunFam" id="3.10.390.10:FF:000004">
    <property type="entry name" value="Deformed epidermal autoregulatory factor 1"/>
    <property type="match status" value="1"/>
</dbReference>
<evidence type="ECO:0000256" key="3">
    <source>
        <dbReference type="ARBA" id="ARBA00022771"/>
    </source>
</evidence>
<dbReference type="InterPro" id="IPR024119">
    <property type="entry name" value="TF_DEAF-1"/>
</dbReference>
<feature type="compositionally biased region" description="Polar residues" evidence="10">
    <location>
        <begin position="121"/>
        <end position="134"/>
    </location>
</feature>
<keyword evidence="6" id="KW-0238">DNA-binding</keyword>
<dbReference type="EMBL" id="UFQT01000846">
    <property type="protein sequence ID" value="SSX27593.1"/>
    <property type="molecule type" value="Genomic_DNA"/>
</dbReference>
<dbReference type="PROSITE" id="PS50864">
    <property type="entry name" value="SAND"/>
    <property type="match status" value="1"/>
</dbReference>
<organism evidence="13">
    <name type="scientific">Culicoides sonorensis</name>
    <name type="common">Biting midge</name>
    <dbReference type="NCBI Taxonomy" id="179676"/>
    <lineage>
        <taxon>Eukaryota</taxon>
        <taxon>Metazoa</taxon>
        <taxon>Ecdysozoa</taxon>
        <taxon>Arthropoda</taxon>
        <taxon>Hexapoda</taxon>
        <taxon>Insecta</taxon>
        <taxon>Pterygota</taxon>
        <taxon>Neoptera</taxon>
        <taxon>Endopterygota</taxon>
        <taxon>Diptera</taxon>
        <taxon>Nematocera</taxon>
        <taxon>Chironomoidea</taxon>
        <taxon>Ceratopogonidae</taxon>
        <taxon>Ceratopogoninae</taxon>
        <taxon>Culicoides</taxon>
        <taxon>Monoculicoides</taxon>
    </lineage>
</organism>
<keyword evidence="1" id="KW-0597">Phosphoprotein</keyword>
<keyword evidence="3 9" id="KW-0863">Zinc-finger</keyword>
<feature type="compositionally biased region" description="Low complexity" evidence="10">
    <location>
        <begin position="345"/>
        <end position="365"/>
    </location>
</feature>
<feature type="region of interest" description="Disordered" evidence="10">
    <location>
        <begin position="275"/>
        <end position="296"/>
    </location>
</feature>
<dbReference type="GO" id="GO:0005634">
    <property type="term" value="C:nucleus"/>
    <property type="evidence" value="ECO:0007669"/>
    <property type="project" value="TreeGrafter"/>
</dbReference>
<dbReference type="PROSITE" id="PS01360">
    <property type="entry name" value="ZF_MYND_1"/>
    <property type="match status" value="1"/>
</dbReference>
<dbReference type="GO" id="GO:0003677">
    <property type="term" value="F:DNA binding"/>
    <property type="evidence" value="ECO:0007669"/>
    <property type="project" value="UniProtKB-KW"/>
</dbReference>
<dbReference type="Gene3D" id="6.10.140.2220">
    <property type="match status" value="1"/>
</dbReference>
<reference evidence="13" key="1">
    <citation type="submission" date="2018-07" db="EMBL/GenBank/DDBJ databases">
        <authorList>
            <person name="Quirk P.G."/>
            <person name="Krulwich T.A."/>
        </authorList>
    </citation>
    <scope>NUCLEOTIDE SEQUENCE</scope>
</reference>
<evidence type="ECO:0000256" key="7">
    <source>
        <dbReference type="ARBA" id="ARBA00023163"/>
    </source>
</evidence>
<dbReference type="VEuPathDB" id="VectorBase:CSON014679"/>
<name>A0A336MFL6_CULSO</name>
<dbReference type="GO" id="GO:0008270">
    <property type="term" value="F:zinc ion binding"/>
    <property type="evidence" value="ECO:0007669"/>
    <property type="project" value="UniProtKB-KW"/>
</dbReference>
<evidence type="ECO:0000256" key="1">
    <source>
        <dbReference type="ARBA" id="ARBA00022553"/>
    </source>
</evidence>
<dbReference type="Pfam" id="PF01753">
    <property type="entry name" value="zf-MYND"/>
    <property type="match status" value="1"/>
</dbReference>
<evidence type="ECO:0000259" key="11">
    <source>
        <dbReference type="PROSITE" id="PS50864"/>
    </source>
</evidence>
<evidence type="ECO:0000256" key="4">
    <source>
        <dbReference type="ARBA" id="ARBA00022833"/>
    </source>
</evidence>
<evidence type="ECO:0000313" key="13">
    <source>
        <dbReference type="EMBL" id="SSX27593.1"/>
    </source>
</evidence>
<feature type="domain" description="SAND" evidence="11">
    <location>
        <begin position="158"/>
        <end position="244"/>
    </location>
</feature>
<dbReference type="InterPro" id="IPR002893">
    <property type="entry name" value="Znf_MYND"/>
</dbReference>
<gene>
    <name evidence="13" type="primary">CSON014679</name>
</gene>
<dbReference type="SUPFAM" id="SSF63763">
    <property type="entry name" value="SAND domain-like"/>
    <property type="match status" value="1"/>
</dbReference>
<keyword evidence="5" id="KW-0805">Transcription regulation</keyword>
<protein>
    <submittedName>
        <fullName evidence="13">CSON014679 protein</fullName>
    </submittedName>
</protein>
<evidence type="ECO:0000256" key="6">
    <source>
        <dbReference type="ARBA" id="ARBA00023125"/>
    </source>
</evidence>
<evidence type="ECO:0000256" key="5">
    <source>
        <dbReference type="ARBA" id="ARBA00023015"/>
    </source>
</evidence>
<feature type="domain" description="MYND-type" evidence="12">
    <location>
        <begin position="504"/>
        <end position="540"/>
    </location>
</feature>
<dbReference type="AlphaFoldDB" id="A0A336MFL6"/>